<reference evidence="4 5" key="1">
    <citation type="submission" date="2015-12" db="EMBL/GenBank/DDBJ databases">
        <title>A stable core within a dynamic pangenome in Sulfolobus acidocaldarius.</title>
        <authorList>
            <person name="Anderson R."/>
            <person name="Kouris A."/>
            <person name="Seward C."/>
            <person name="Campbell K."/>
            <person name="Whitaker R."/>
        </authorList>
    </citation>
    <scope>NUCLEOTIDE SEQUENCE [LARGE SCALE GENOMIC DNA]</scope>
    <source>
        <strain evidence="2 5">GG12-C01-09</strain>
        <strain evidence="3 4">NG05B_CO5_07</strain>
    </source>
</reference>
<evidence type="ECO:0000313" key="3">
    <source>
        <dbReference type="EMBL" id="ALU31364.1"/>
    </source>
</evidence>
<accession>A0A0U2W2R8</accession>
<dbReference type="OrthoDB" id="132045at2157"/>
<dbReference type="Gene3D" id="3.40.50.300">
    <property type="entry name" value="P-loop containing nucleotide triphosphate hydrolases"/>
    <property type="match status" value="1"/>
</dbReference>
<dbReference type="EMBL" id="CP013694">
    <property type="protein sequence ID" value="ALU28649.1"/>
    <property type="molecule type" value="Genomic_DNA"/>
</dbReference>
<dbReference type="RefSeq" id="WP_011277987.1">
    <property type="nucleotide sequence ID" value="NZ_BHWZ01000002.1"/>
</dbReference>
<dbReference type="Gene3D" id="1.10.10.10">
    <property type="entry name" value="Winged helix-like DNA-binding domain superfamily/Winged helix DNA-binding domain"/>
    <property type="match status" value="1"/>
</dbReference>
<dbReference type="GeneID" id="14551639"/>
<gene>
    <name evidence="2" type="ORF">ATY89_00815</name>
    <name evidence="3" type="ORF">ATZ20_03855</name>
</gene>
<dbReference type="Pfam" id="PF01637">
    <property type="entry name" value="ATPase_2"/>
    <property type="match status" value="1"/>
</dbReference>
<proteinExistence type="predicted"/>
<dbReference type="OMA" id="ELNVCFD"/>
<organism evidence="3 4">
    <name type="scientific">Sulfolobus acidocaldarius</name>
    <dbReference type="NCBI Taxonomy" id="2285"/>
    <lineage>
        <taxon>Archaea</taxon>
        <taxon>Thermoproteota</taxon>
        <taxon>Thermoprotei</taxon>
        <taxon>Sulfolobales</taxon>
        <taxon>Sulfolobaceae</taxon>
        <taxon>Sulfolobus</taxon>
    </lineage>
</organism>
<dbReference type="PANTHER" id="PTHR34301">
    <property type="entry name" value="DNA-BINDING PROTEIN-RELATED"/>
    <property type="match status" value="1"/>
</dbReference>
<dbReference type="Gene3D" id="1.10.8.60">
    <property type="match status" value="1"/>
</dbReference>
<dbReference type="Proteomes" id="UP000065473">
    <property type="component" value="Chromosome"/>
</dbReference>
<protein>
    <submittedName>
        <fullName evidence="3">ATPase</fullName>
    </submittedName>
</protein>
<dbReference type="InterPro" id="IPR036390">
    <property type="entry name" value="WH_DNA-bd_sf"/>
</dbReference>
<evidence type="ECO:0000313" key="5">
    <source>
        <dbReference type="Proteomes" id="UP000065473"/>
    </source>
</evidence>
<dbReference type="InterPro" id="IPR036388">
    <property type="entry name" value="WH-like_DNA-bd_sf"/>
</dbReference>
<dbReference type="STRING" id="1435377.SUSAZ_05290"/>
<feature type="domain" description="ATPase" evidence="1">
    <location>
        <begin position="19"/>
        <end position="238"/>
    </location>
</feature>
<evidence type="ECO:0000313" key="2">
    <source>
        <dbReference type="EMBL" id="ALU28649.1"/>
    </source>
</evidence>
<evidence type="ECO:0000313" key="4">
    <source>
        <dbReference type="Proteomes" id="UP000060043"/>
    </source>
</evidence>
<dbReference type="InterPro" id="IPR027417">
    <property type="entry name" value="P-loop_NTPase"/>
</dbReference>
<dbReference type="Proteomes" id="UP000060043">
    <property type="component" value="Chromosome"/>
</dbReference>
<dbReference type="PANTHER" id="PTHR34301:SF8">
    <property type="entry name" value="ATPASE DOMAIN-CONTAINING PROTEIN"/>
    <property type="match status" value="1"/>
</dbReference>
<name>A0A0U2W2R8_9CREN</name>
<dbReference type="SUPFAM" id="SSF46785">
    <property type="entry name" value="Winged helix' DNA-binding domain"/>
    <property type="match status" value="1"/>
</dbReference>
<dbReference type="InterPro" id="IPR011579">
    <property type="entry name" value="ATPase_dom"/>
</dbReference>
<dbReference type="GO" id="GO:0005524">
    <property type="term" value="F:ATP binding"/>
    <property type="evidence" value="ECO:0007669"/>
    <property type="project" value="InterPro"/>
</dbReference>
<evidence type="ECO:0000259" key="1">
    <source>
        <dbReference type="Pfam" id="PF01637"/>
    </source>
</evidence>
<sequence>MLFDLHPKIELRELFGRGTEVEYIIQQVISRNWVIISGQRGIGKTSVMKVSINELRRRNSTDGIYLNLRGVKTLRELLSLLISEINRNKLFNIFNVNVNLNFGPLGVELKRGRLTVQRGLLELLLSINRDMVIGLDEVQELSPVSKPLLDVLGNVFMSNPKVRFIFSGSYVGLVKALLSPKEGSPLLGRPPVEVRLRPFDKITSINFLKQGMMELGVDFENNEAEEVVNKLDGIVGWLTLFGNNYAIRKLNYEYSLQSTIEEGKRIMLEELNHFLEGRNRELYLAILSSLKVTKRWKDIKFATSVKLKRSIDDKEFSSALESLIKYNFIDKIKEGEYQITDPILREIDFDHVGRTV</sequence>
<dbReference type="EMBL" id="CP013695">
    <property type="protein sequence ID" value="ALU31364.1"/>
    <property type="molecule type" value="Genomic_DNA"/>
</dbReference>
<dbReference type="SUPFAM" id="SSF52540">
    <property type="entry name" value="P-loop containing nucleoside triphosphate hydrolases"/>
    <property type="match status" value="1"/>
</dbReference>
<dbReference type="AlphaFoldDB" id="A0A0U2W2R8"/>
<dbReference type="PaxDb" id="1435377-SUSAZ_05290"/>